<evidence type="ECO:0000313" key="4">
    <source>
        <dbReference type="Proteomes" id="UP000218244"/>
    </source>
</evidence>
<accession>A0A160PQ69</accession>
<keyword evidence="1" id="KW-0812">Transmembrane</keyword>
<feature type="transmembrane region" description="Helical" evidence="1">
    <location>
        <begin position="39"/>
        <end position="60"/>
    </location>
</feature>
<reference evidence="3 4" key="1">
    <citation type="submission" date="2016-02" db="EMBL/GenBank/DDBJ databases">
        <title>Corynebacterium glutamicum N24 whole genome sequencing project.</title>
        <authorList>
            <person name="Matsutani M."/>
            <person name="Nangtapong N."/>
            <person name="Yakushi T."/>
            <person name="Matsushita K."/>
        </authorList>
    </citation>
    <scope>NUCLEOTIDE SEQUENCE [LARGE SCALE GENOMIC DNA]</scope>
    <source>
        <strain evidence="3 4">N24</strain>
    </source>
</reference>
<keyword evidence="1" id="KW-1133">Transmembrane helix</keyword>
<dbReference type="RefSeq" id="WP_096455609.1">
    <property type="nucleotide sequence ID" value="NZ_AP017369.1"/>
</dbReference>
<keyword evidence="4" id="KW-1185">Reference proteome</keyword>
<feature type="domain" description="NERD" evidence="2">
    <location>
        <begin position="178"/>
        <end position="240"/>
    </location>
</feature>
<gene>
    <name evidence="3" type="ORF">N24_1412</name>
</gene>
<organism evidence="3 4">
    <name type="scientific">Corynebacterium suranareeae</name>
    <dbReference type="NCBI Taxonomy" id="2506452"/>
    <lineage>
        <taxon>Bacteria</taxon>
        <taxon>Bacillati</taxon>
        <taxon>Actinomycetota</taxon>
        <taxon>Actinomycetes</taxon>
        <taxon>Mycobacteriales</taxon>
        <taxon>Corynebacteriaceae</taxon>
        <taxon>Corynebacterium</taxon>
    </lineage>
</organism>
<keyword evidence="1" id="KW-0472">Membrane</keyword>
<proteinExistence type="predicted"/>
<evidence type="ECO:0000256" key="1">
    <source>
        <dbReference type="SAM" id="Phobius"/>
    </source>
</evidence>
<dbReference type="InterPro" id="IPR011528">
    <property type="entry name" value="NERD"/>
</dbReference>
<dbReference type="AlphaFoldDB" id="A0A160PQ69"/>
<dbReference type="EMBL" id="AP017369">
    <property type="protein sequence ID" value="BAU95674.1"/>
    <property type="molecule type" value="Genomic_DNA"/>
</dbReference>
<feature type="transmembrane region" description="Helical" evidence="1">
    <location>
        <begin position="66"/>
        <end position="82"/>
    </location>
</feature>
<evidence type="ECO:0000313" key="3">
    <source>
        <dbReference type="EMBL" id="BAU95674.1"/>
    </source>
</evidence>
<feature type="transmembrane region" description="Helical" evidence="1">
    <location>
        <begin position="94"/>
        <end position="122"/>
    </location>
</feature>
<evidence type="ECO:0000259" key="2">
    <source>
        <dbReference type="Pfam" id="PF08378"/>
    </source>
</evidence>
<sequence length="367" mass="41033">MARSIGEPGFGVVDFIAEQRFDRARAENRQSIRYGAPSTALSVFTLATRLIPVLIITLLGGWLTEAPLWTVIFFMVSWYFFIHRYQGSWKATLLSWAAGLVVGVAGFVNLSIIVAVLVWAVFTWVHDGPDMKKVRFTTGPVKKDRIREALTKEVEAVRRGVDIGDTTFSYGEGMLVRGVLGEEQAAKELEKLSVDTDVIHGLEIFENGHLKTDIDHLVLSSKGTVMVESVVWRETPVYKHLIDDPEYLEGPGNWREDTWYTEPNSPNWEIISQVITKGRYLPTALDAIIISVTGTATETEFGTRLMGPRRMTHYIDDNTFLGPFPCPLPVYVVDQRDLVEICQEATAGRVTSLDALLGDGRVRVKGQ</sequence>
<dbReference type="Proteomes" id="UP000218244">
    <property type="component" value="Chromosome"/>
</dbReference>
<dbReference type="KEGG" id="csur:N24_1412"/>
<dbReference type="Pfam" id="PF08378">
    <property type="entry name" value="NERD"/>
    <property type="match status" value="1"/>
</dbReference>
<name>A0A160PQ69_9CORY</name>
<protein>
    <recommendedName>
        <fullName evidence="2">NERD domain-containing protein</fullName>
    </recommendedName>
</protein>